<evidence type="ECO:0000256" key="1">
    <source>
        <dbReference type="SAM" id="MobiDB-lite"/>
    </source>
</evidence>
<reference evidence="2" key="1">
    <citation type="submission" date="2014-05" db="EMBL/GenBank/DDBJ databases">
        <title>The transcriptome of the halophilic microalga Tetraselmis sp. GSL018 isolated from the Great Salt Lake, Utah.</title>
        <authorList>
            <person name="Jinkerson R.E."/>
            <person name="D'Adamo S."/>
            <person name="Posewitz M.C."/>
        </authorList>
    </citation>
    <scope>NUCLEOTIDE SEQUENCE</scope>
    <source>
        <strain evidence="2">GSL018</strain>
    </source>
</reference>
<accession>A0A061RIN0</accession>
<feature type="compositionally biased region" description="Basic and acidic residues" evidence="1">
    <location>
        <begin position="41"/>
        <end position="61"/>
    </location>
</feature>
<sequence>MPADTSNIESASTSGIDGNRELAESSPFSWVPKMWPFGRDSGPKETPEERDFSKLRKTLDSTRKLRPLPQSSQDFAGGSPYGGIDLLGGVHSEYMVSTLLSRRRFVYQASYGLTYDVWADSAPEYTRSQPMYGLSVMSIGEQVGRFASRVLRPLSRAPNGGTDRGTDEVKEPTSQS</sequence>
<feature type="region of interest" description="Disordered" evidence="1">
    <location>
        <begin position="150"/>
        <end position="176"/>
    </location>
</feature>
<proteinExistence type="predicted"/>
<dbReference type="AlphaFoldDB" id="A0A061RIN0"/>
<feature type="compositionally biased region" description="Basic and acidic residues" evidence="1">
    <location>
        <begin position="164"/>
        <end position="176"/>
    </location>
</feature>
<organism evidence="2">
    <name type="scientific">Tetraselmis sp. GSL018</name>
    <dbReference type="NCBI Taxonomy" id="582737"/>
    <lineage>
        <taxon>Eukaryota</taxon>
        <taxon>Viridiplantae</taxon>
        <taxon>Chlorophyta</taxon>
        <taxon>core chlorophytes</taxon>
        <taxon>Chlorodendrophyceae</taxon>
        <taxon>Chlorodendrales</taxon>
        <taxon>Chlorodendraceae</taxon>
        <taxon>Tetraselmis</taxon>
    </lineage>
</organism>
<protein>
    <submittedName>
        <fullName evidence="2">Uncharacterized protein</fullName>
    </submittedName>
</protein>
<feature type="compositionally biased region" description="Polar residues" evidence="1">
    <location>
        <begin position="1"/>
        <end position="16"/>
    </location>
</feature>
<feature type="region of interest" description="Disordered" evidence="1">
    <location>
        <begin position="1"/>
        <end position="61"/>
    </location>
</feature>
<gene>
    <name evidence="2" type="ORF">TSPGSL018_3991</name>
</gene>
<evidence type="ECO:0000313" key="2">
    <source>
        <dbReference type="EMBL" id="JAC70505.1"/>
    </source>
</evidence>
<dbReference type="EMBL" id="GBEZ01015679">
    <property type="protein sequence ID" value="JAC70505.1"/>
    <property type="molecule type" value="Transcribed_RNA"/>
</dbReference>
<name>A0A061RIN0_9CHLO</name>